<proteinExistence type="predicted"/>
<reference evidence="1" key="1">
    <citation type="submission" date="2018-05" db="EMBL/GenBank/DDBJ databases">
        <authorList>
            <person name="Lanie J.A."/>
            <person name="Ng W.-L."/>
            <person name="Kazmierczak K.M."/>
            <person name="Andrzejewski T.M."/>
            <person name="Davidsen T.M."/>
            <person name="Wayne K.J."/>
            <person name="Tettelin H."/>
            <person name="Glass J.I."/>
            <person name="Rusch D."/>
            <person name="Podicherti R."/>
            <person name="Tsui H.-C.T."/>
            <person name="Winkler M.E."/>
        </authorList>
    </citation>
    <scope>NUCLEOTIDE SEQUENCE</scope>
</reference>
<protein>
    <submittedName>
        <fullName evidence="1">Uncharacterized protein</fullName>
    </submittedName>
</protein>
<organism evidence="1">
    <name type="scientific">marine metagenome</name>
    <dbReference type="NCBI Taxonomy" id="408172"/>
    <lineage>
        <taxon>unclassified sequences</taxon>
        <taxon>metagenomes</taxon>
        <taxon>ecological metagenomes</taxon>
    </lineage>
</organism>
<dbReference type="AlphaFoldDB" id="A0A382KCM3"/>
<feature type="non-terminal residue" evidence="1">
    <location>
        <position position="245"/>
    </location>
</feature>
<dbReference type="EMBL" id="UINC01079780">
    <property type="protein sequence ID" value="SVC22118.1"/>
    <property type="molecule type" value="Genomic_DNA"/>
</dbReference>
<evidence type="ECO:0000313" key="1">
    <source>
        <dbReference type="EMBL" id="SVC22118.1"/>
    </source>
</evidence>
<sequence>MKDRYVYDENLYKELLDEKIVEISRTFFGEEYWGNTNNHGVIIAYDFIPSNKELKLLEMNTNVGIFKEYIPYFDFLALSKFCRKNGFKKVIGVVSKHWYNRGWGAGRSSTPSKDFMSLLENMLYSSGIKFELFPAPKYPAPIPEIDTDDNTFVLRFSFDPESKIDEMASDKSLLIDHIKKVGLSSLLPLNGDSLLDEKYEDSSFPDIVLKNPQLDNRRGVEFWKISGDKTKEFFKKRGIVSRLPQ</sequence>
<accession>A0A382KCM3</accession>
<gene>
    <name evidence="1" type="ORF">METZ01_LOCUS274972</name>
</gene>
<name>A0A382KCM3_9ZZZZ</name>